<accession>A0A401INB5</accession>
<reference evidence="3" key="1">
    <citation type="submission" date="2017-05" db="EMBL/GenBank/DDBJ databases">
        <title>Physiological properties and genetic analysis related to exopolysaccharide production of fresh-water unicellular cyanobacterium Aphanothece sacrum, Suizenji Nori, that has been cultured as a food source in Japan.</title>
        <authorList>
            <person name="Kanesaki Y."/>
            <person name="Yoshikawa S."/>
            <person name="Ohki K."/>
        </authorList>
    </citation>
    <scope>NUCLEOTIDE SEQUENCE [LARGE SCALE GENOMIC DNA]</scope>
    <source>
        <strain evidence="3">FPU1</strain>
    </source>
</reference>
<dbReference type="EMBL" id="BDQK01000017">
    <property type="protein sequence ID" value="GBF82728.1"/>
    <property type="molecule type" value="Genomic_DNA"/>
</dbReference>
<sequence length="135" mass="15535">MKVTSSLTLITLVTLSLSITSTAKAQIKIGPNISVPPRQCIPGAINCDAEIHRENMRHNSQLYFQTPEKILQHFHRERTERACLERTITTPPPPIDRNCNQYLNRIDALNQKDPVIQQRELQQREIDRLFPNAPK</sequence>
<protein>
    <submittedName>
        <fullName evidence="2">Uncharacterized protein</fullName>
    </submittedName>
</protein>
<evidence type="ECO:0000313" key="2">
    <source>
        <dbReference type="EMBL" id="GBF82728.1"/>
    </source>
</evidence>
<proteinExistence type="predicted"/>
<dbReference type="OrthoDB" id="427657at2"/>
<dbReference type="AlphaFoldDB" id="A0A401INB5"/>
<dbReference type="Proteomes" id="UP000287247">
    <property type="component" value="Unassembled WGS sequence"/>
</dbReference>
<evidence type="ECO:0000313" key="3">
    <source>
        <dbReference type="Proteomes" id="UP000287247"/>
    </source>
</evidence>
<evidence type="ECO:0000256" key="1">
    <source>
        <dbReference type="SAM" id="SignalP"/>
    </source>
</evidence>
<dbReference type="RefSeq" id="WP_124973279.1">
    <property type="nucleotide sequence ID" value="NZ_BDQK01000017.1"/>
</dbReference>
<keyword evidence="1" id="KW-0732">Signal</keyword>
<gene>
    <name evidence="2" type="ORF">AsFPU1_4162</name>
</gene>
<feature type="signal peptide" evidence="1">
    <location>
        <begin position="1"/>
        <end position="25"/>
    </location>
</feature>
<comment type="caution">
    <text evidence="2">The sequence shown here is derived from an EMBL/GenBank/DDBJ whole genome shotgun (WGS) entry which is preliminary data.</text>
</comment>
<keyword evidence="3" id="KW-1185">Reference proteome</keyword>
<name>A0A401INB5_APHSA</name>
<organism evidence="2 3">
    <name type="scientific">Aphanothece sacrum FPU1</name>
    <dbReference type="NCBI Taxonomy" id="1920663"/>
    <lineage>
        <taxon>Bacteria</taxon>
        <taxon>Bacillati</taxon>
        <taxon>Cyanobacteriota</taxon>
        <taxon>Cyanophyceae</taxon>
        <taxon>Oscillatoriophycideae</taxon>
        <taxon>Chroococcales</taxon>
        <taxon>Aphanothecaceae</taxon>
        <taxon>Aphanothece</taxon>
    </lineage>
</organism>
<feature type="chain" id="PRO_5019328562" evidence="1">
    <location>
        <begin position="26"/>
        <end position="135"/>
    </location>
</feature>